<dbReference type="AlphaFoldDB" id="A0A4Z2EC67"/>
<proteinExistence type="predicted"/>
<protein>
    <submittedName>
        <fullName evidence="1">Uncharacterized protein</fullName>
    </submittedName>
</protein>
<evidence type="ECO:0000313" key="2">
    <source>
        <dbReference type="Proteomes" id="UP000314294"/>
    </source>
</evidence>
<comment type="caution">
    <text evidence="1">The sequence shown here is derived from an EMBL/GenBank/DDBJ whole genome shotgun (WGS) entry which is preliminary data.</text>
</comment>
<name>A0A4Z2EC67_9TELE</name>
<dbReference type="Proteomes" id="UP000314294">
    <property type="component" value="Unassembled WGS sequence"/>
</dbReference>
<evidence type="ECO:0000313" key="1">
    <source>
        <dbReference type="EMBL" id="TNN26358.1"/>
    </source>
</evidence>
<gene>
    <name evidence="1" type="ORF">EYF80_063505</name>
</gene>
<reference evidence="1 2" key="1">
    <citation type="submission" date="2019-03" db="EMBL/GenBank/DDBJ databases">
        <title>First draft genome of Liparis tanakae, snailfish: a comprehensive survey of snailfish specific genes.</title>
        <authorList>
            <person name="Kim W."/>
            <person name="Song I."/>
            <person name="Jeong J.-H."/>
            <person name="Kim D."/>
            <person name="Kim S."/>
            <person name="Ryu S."/>
            <person name="Song J.Y."/>
            <person name="Lee S.K."/>
        </authorList>
    </citation>
    <scope>NUCLEOTIDE SEQUENCE [LARGE SCALE GENOMIC DNA]</scope>
    <source>
        <tissue evidence="1">Muscle</tissue>
    </source>
</reference>
<sequence>MRCFSDSMILVTELRWTEKVWKSCGPEPTVSGCCTMTRTDPELLLLSLTDVVDGAVAAAQDEEGAGRVVAADGNHVLVLLGRSAQVSENRHIAQELGGGSTHLPVLGDGVPDPDLPRVAGGDQLVTNEEESLHRHVQTEDACWEEDPSVTCGSPVVHLWMAHRMISVPDATATILSLSPSEPAITLAFSATRSITQSRRGEVNTCCHPVDSFTLRGGNQSLPGEDSELPGEDSELPVVNECLPVVNECLPVVN</sequence>
<keyword evidence="2" id="KW-1185">Reference proteome</keyword>
<accession>A0A4Z2EC67</accession>
<organism evidence="1 2">
    <name type="scientific">Liparis tanakae</name>
    <name type="common">Tanaka's snailfish</name>
    <dbReference type="NCBI Taxonomy" id="230148"/>
    <lineage>
        <taxon>Eukaryota</taxon>
        <taxon>Metazoa</taxon>
        <taxon>Chordata</taxon>
        <taxon>Craniata</taxon>
        <taxon>Vertebrata</taxon>
        <taxon>Euteleostomi</taxon>
        <taxon>Actinopterygii</taxon>
        <taxon>Neopterygii</taxon>
        <taxon>Teleostei</taxon>
        <taxon>Neoteleostei</taxon>
        <taxon>Acanthomorphata</taxon>
        <taxon>Eupercaria</taxon>
        <taxon>Perciformes</taxon>
        <taxon>Cottioidei</taxon>
        <taxon>Cottales</taxon>
        <taxon>Liparidae</taxon>
        <taxon>Liparis</taxon>
    </lineage>
</organism>
<dbReference type="EMBL" id="SRLO01010405">
    <property type="protein sequence ID" value="TNN26358.1"/>
    <property type="molecule type" value="Genomic_DNA"/>
</dbReference>